<keyword evidence="10 11" id="KW-0350">Heme biosynthesis</keyword>
<dbReference type="UniPathway" id="UPA00252"/>
<dbReference type="RefSeq" id="WP_121522617.1">
    <property type="nucleotide sequence ID" value="NZ_RCHR01000003.1"/>
</dbReference>
<dbReference type="AlphaFoldDB" id="A0A498D5M6"/>
<keyword evidence="11" id="KW-0963">Cytoplasm</keyword>
<keyword evidence="14" id="KW-1185">Reference proteome</keyword>
<evidence type="ECO:0000256" key="4">
    <source>
        <dbReference type="ARBA" id="ARBA00008310"/>
    </source>
</evidence>
<dbReference type="SUPFAM" id="SSF51905">
    <property type="entry name" value="FAD/NAD(P)-binding domain"/>
    <property type="match status" value="1"/>
</dbReference>
<dbReference type="Proteomes" id="UP000270219">
    <property type="component" value="Unassembled WGS sequence"/>
</dbReference>
<accession>A0A498D5M6</accession>
<sequence>MNRKNIVVVGGGMSGLSAAYYLQKKINKQGLPYKVTLIEAGEKLGGRIKTLKKDGYTIELGPDSLLSRKPSIVELVDELGLNDEIIRNKTGQSYILQNNKLHPMPKGTFMGVPKEVGPLLTSKLVSVKGRIRALCDYILPKAKPKEDVSIGEFMRRRFGNEVVDSQISPMLSGIHSGDIDEMSLMATYPNFYHLEQKYGSVMKGLQKTMPATQGKKKKQSMFFTFQEGLETLVLRLTVALEEDTVTLNCKVDHIEKKEKGYHLLLSNGSVLKAEAVVMATEHRAIPKVFSQFDFFKKLYDIPTTSTVNVVLAFDAKEVKNNMDGTGFQVSRKTNEYRITACTWANKKWPTTTPEGKVLLRCFAGKPSDQEIVDLSDNEIIDIVLNDLRKVMKIKGKPDFTIVTRFRNARPQYTVGHQQRVREIRESVSSQLPGVYLIGSSYDGAGIPDCVRNAEKAANDVLDFLTR</sequence>
<dbReference type="GO" id="GO:0006783">
    <property type="term" value="P:heme biosynthetic process"/>
    <property type="evidence" value="ECO:0007669"/>
    <property type="project" value="UniProtKB-UniRule"/>
</dbReference>
<dbReference type="InterPro" id="IPR002937">
    <property type="entry name" value="Amino_oxidase"/>
</dbReference>
<dbReference type="InterPro" id="IPR036188">
    <property type="entry name" value="FAD/NAD-bd_sf"/>
</dbReference>
<keyword evidence="8 11" id="KW-0274">FAD</keyword>
<name>A0A498D5M6_9BACI</name>
<evidence type="ECO:0000313" key="13">
    <source>
        <dbReference type="EMBL" id="RLL45028.1"/>
    </source>
</evidence>
<evidence type="ECO:0000256" key="11">
    <source>
        <dbReference type="RuleBase" id="RU364052"/>
    </source>
</evidence>
<comment type="pathway">
    <text evidence="3 11">Porphyrin-containing compound metabolism; protoheme biosynthesis.</text>
</comment>
<comment type="function">
    <text evidence="11">Involved in coproporphyrin-dependent heme b biosynthesis. Catalyzes the oxidation of coproporphyrinogen III to coproporphyrin III.</text>
</comment>
<dbReference type="Gene3D" id="1.10.3110.10">
    <property type="entry name" value="protoporphyrinogen ix oxidase, domain 3"/>
    <property type="match status" value="1"/>
</dbReference>
<evidence type="ECO:0000256" key="7">
    <source>
        <dbReference type="ARBA" id="ARBA00022630"/>
    </source>
</evidence>
<keyword evidence="7 11" id="KW-0285">Flavoprotein</keyword>
<dbReference type="PANTHER" id="PTHR42923:SF3">
    <property type="entry name" value="PROTOPORPHYRINOGEN OXIDASE"/>
    <property type="match status" value="1"/>
</dbReference>
<comment type="cofactor">
    <cofactor evidence="2 11">
        <name>FAD</name>
        <dbReference type="ChEBI" id="CHEBI:57692"/>
    </cofactor>
</comment>
<dbReference type="InterPro" id="IPR004572">
    <property type="entry name" value="Protoporphyrinogen_oxidase"/>
</dbReference>
<evidence type="ECO:0000256" key="2">
    <source>
        <dbReference type="ARBA" id="ARBA00001974"/>
    </source>
</evidence>
<evidence type="ECO:0000256" key="6">
    <source>
        <dbReference type="ARBA" id="ARBA00019046"/>
    </source>
</evidence>
<comment type="similarity">
    <text evidence="4 11">Belongs to the protoporphyrinogen/coproporphyrinogen oxidase family. Coproporphyrinogen III oxidase subfamily.</text>
</comment>
<evidence type="ECO:0000256" key="9">
    <source>
        <dbReference type="ARBA" id="ARBA00023002"/>
    </source>
</evidence>
<gene>
    <name evidence="13" type="primary">hemY</name>
    <name evidence="13" type="ORF">D8M04_09145</name>
</gene>
<proteinExistence type="inferred from homology"/>
<comment type="catalytic activity">
    <reaction evidence="1">
        <text>coproporphyrinogen III + 3 O2 = coproporphyrin III + 3 H2O2</text>
        <dbReference type="Rhea" id="RHEA:43436"/>
        <dbReference type="ChEBI" id="CHEBI:15379"/>
        <dbReference type="ChEBI" id="CHEBI:16240"/>
        <dbReference type="ChEBI" id="CHEBI:57309"/>
        <dbReference type="ChEBI" id="CHEBI:131725"/>
        <dbReference type="EC" id="1.3.3.15"/>
    </reaction>
    <physiologicalReaction direction="left-to-right" evidence="1">
        <dbReference type="Rhea" id="RHEA:43437"/>
    </physiologicalReaction>
</comment>
<dbReference type="OrthoDB" id="9805195at2"/>
<comment type="caution">
    <text evidence="13">The sequence shown here is derived from an EMBL/GenBank/DDBJ whole genome shotgun (WGS) entry which is preliminary data.</text>
</comment>
<dbReference type="EMBL" id="RCHR01000003">
    <property type="protein sequence ID" value="RLL45028.1"/>
    <property type="molecule type" value="Genomic_DNA"/>
</dbReference>
<evidence type="ECO:0000256" key="8">
    <source>
        <dbReference type="ARBA" id="ARBA00022827"/>
    </source>
</evidence>
<dbReference type="InterPro" id="IPR050464">
    <property type="entry name" value="Zeta_carotene_desat/Oxidored"/>
</dbReference>
<evidence type="ECO:0000259" key="12">
    <source>
        <dbReference type="Pfam" id="PF01593"/>
    </source>
</evidence>
<reference evidence="13 14" key="1">
    <citation type="submission" date="2018-10" db="EMBL/GenBank/DDBJ databases">
        <title>Oceanobacillus sp. YLB-02 draft genome.</title>
        <authorList>
            <person name="Yu L."/>
        </authorList>
    </citation>
    <scope>NUCLEOTIDE SEQUENCE [LARGE SCALE GENOMIC DNA]</scope>
    <source>
        <strain evidence="13 14">YLB-02</strain>
    </source>
</reference>
<keyword evidence="9 11" id="KW-0560">Oxidoreductase</keyword>
<comment type="subcellular location">
    <subcellularLocation>
        <location evidence="11">Cytoplasm</location>
    </subcellularLocation>
</comment>
<protein>
    <recommendedName>
        <fullName evidence="6 11">Coproporphyrinogen III oxidase</fullName>
        <ecNumber evidence="5 11">1.3.3.15</ecNumber>
    </recommendedName>
</protein>
<evidence type="ECO:0000256" key="5">
    <source>
        <dbReference type="ARBA" id="ARBA00012402"/>
    </source>
</evidence>
<dbReference type="NCBIfam" id="NF008845">
    <property type="entry name" value="PRK11883.1-5"/>
    <property type="match status" value="1"/>
</dbReference>
<feature type="domain" description="Amine oxidase" evidence="12">
    <location>
        <begin position="13"/>
        <end position="461"/>
    </location>
</feature>
<evidence type="ECO:0000313" key="14">
    <source>
        <dbReference type="Proteomes" id="UP000270219"/>
    </source>
</evidence>
<dbReference type="Pfam" id="PF01593">
    <property type="entry name" value="Amino_oxidase"/>
    <property type="match status" value="1"/>
</dbReference>
<dbReference type="Gene3D" id="3.50.50.60">
    <property type="entry name" value="FAD/NAD(P)-binding domain"/>
    <property type="match status" value="1"/>
</dbReference>
<evidence type="ECO:0000256" key="1">
    <source>
        <dbReference type="ARBA" id="ARBA00001755"/>
    </source>
</evidence>
<dbReference type="NCBIfam" id="TIGR00562">
    <property type="entry name" value="proto_IX_ox"/>
    <property type="match status" value="1"/>
</dbReference>
<dbReference type="SUPFAM" id="SSF54373">
    <property type="entry name" value="FAD-linked reductases, C-terminal domain"/>
    <property type="match status" value="1"/>
</dbReference>
<dbReference type="GO" id="GO:0005737">
    <property type="term" value="C:cytoplasm"/>
    <property type="evidence" value="ECO:0007669"/>
    <property type="project" value="UniProtKB-SubCell"/>
</dbReference>
<dbReference type="PANTHER" id="PTHR42923">
    <property type="entry name" value="PROTOPORPHYRINOGEN OXIDASE"/>
    <property type="match status" value="1"/>
</dbReference>
<dbReference type="EC" id="1.3.3.15" evidence="5 11"/>
<dbReference type="GO" id="GO:0004729">
    <property type="term" value="F:oxygen-dependent protoporphyrinogen oxidase activity"/>
    <property type="evidence" value="ECO:0007669"/>
    <property type="project" value="UniProtKB-UniRule"/>
</dbReference>
<evidence type="ECO:0000256" key="3">
    <source>
        <dbReference type="ARBA" id="ARBA00004744"/>
    </source>
</evidence>
<organism evidence="13 14">
    <name type="scientific">Oceanobacillus piezotolerans</name>
    <dbReference type="NCBI Taxonomy" id="2448030"/>
    <lineage>
        <taxon>Bacteria</taxon>
        <taxon>Bacillati</taxon>
        <taxon>Bacillota</taxon>
        <taxon>Bacilli</taxon>
        <taxon>Bacillales</taxon>
        <taxon>Bacillaceae</taxon>
        <taxon>Oceanobacillus</taxon>
    </lineage>
</organism>
<evidence type="ECO:0000256" key="10">
    <source>
        <dbReference type="ARBA" id="ARBA00023133"/>
    </source>
</evidence>
<dbReference type="Gene3D" id="3.90.660.20">
    <property type="entry name" value="Protoporphyrinogen oxidase, mitochondrial, domain 2"/>
    <property type="match status" value="1"/>
</dbReference>